<dbReference type="RefSeq" id="WP_231011365.1">
    <property type="nucleotide sequence ID" value="NZ_BAAAEW010000008.1"/>
</dbReference>
<keyword evidence="1" id="KW-0732">Signal</keyword>
<evidence type="ECO:0000313" key="3">
    <source>
        <dbReference type="Proteomes" id="UP001500279"/>
    </source>
</evidence>
<comment type="caution">
    <text evidence="2">The sequence shown here is derived from an EMBL/GenBank/DDBJ whole genome shotgun (WGS) entry which is preliminary data.</text>
</comment>
<feature type="signal peptide" evidence="1">
    <location>
        <begin position="1"/>
        <end position="28"/>
    </location>
</feature>
<evidence type="ECO:0000256" key="1">
    <source>
        <dbReference type="SAM" id="SignalP"/>
    </source>
</evidence>
<protein>
    <submittedName>
        <fullName evidence="2">Uncharacterized protein</fullName>
    </submittedName>
</protein>
<evidence type="ECO:0000313" key="2">
    <source>
        <dbReference type="EMBL" id="GAA0748948.1"/>
    </source>
</evidence>
<reference evidence="3" key="1">
    <citation type="journal article" date="2019" name="Int. J. Syst. Evol. Microbiol.">
        <title>The Global Catalogue of Microorganisms (GCM) 10K type strain sequencing project: providing services to taxonomists for standard genome sequencing and annotation.</title>
        <authorList>
            <consortium name="The Broad Institute Genomics Platform"/>
            <consortium name="The Broad Institute Genome Sequencing Center for Infectious Disease"/>
            <person name="Wu L."/>
            <person name="Ma J."/>
        </authorList>
    </citation>
    <scope>NUCLEOTIDE SEQUENCE [LARGE SCALE GENOMIC DNA]</scope>
    <source>
        <strain evidence="3">JCM 15503</strain>
    </source>
</reference>
<name>A0ABP3V5W5_9BURK</name>
<proteinExistence type="predicted"/>
<dbReference type="Proteomes" id="UP001500279">
    <property type="component" value="Unassembled WGS sequence"/>
</dbReference>
<sequence>MSSGPRTLRWLRLLPCLALAGWLGNASAADAPIRSAGTLLFTDADTLVVADWRGAALHALKLPPLSVAPAEASRPFNQLQVAAKVAKALGTSAERLQFEDMAMRPGAGLAYLSLSVDHGRGLPEPAVVTLDAGGLVRRLDLVHAPHSSALIAGRPTDDQRFWADVPAATYTVTDMVYQAGKLYVAGLSNAAFASTLRVYDFPFNGTASATSVEMYHAVHNQVETRAPIRRMAIATLNGEPTLVAAYTCTPLVTIPLRDLKDGAHIVGRTVAELGWGSAPVGLVSLETQDGPALLLANSHKAADLLPVSAIAAASAQPGLAKPINWPTEPYLGVKAIPIPLAGIVKLGVQDKTFLTVLRRHGSTGALELVSLRQGAFLRLSDFINEYDFADFRYQASDGFRGLHGVLRSDEGYPELARRTLP</sequence>
<organism evidence="2 3">
    <name type="scientific">Ideonella azotifigens</name>
    <dbReference type="NCBI Taxonomy" id="513160"/>
    <lineage>
        <taxon>Bacteria</taxon>
        <taxon>Pseudomonadati</taxon>
        <taxon>Pseudomonadota</taxon>
        <taxon>Betaproteobacteria</taxon>
        <taxon>Burkholderiales</taxon>
        <taxon>Sphaerotilaceae</taxon>
        <taxon>Ideonella</taxon>
    </lineage>
</organism>
<dbReference type="EMBL" id="BAAAEW010000008">
    <property type="protein sequence ID" value="GAA0748948.1"/>
    <property type="molecule type" value="Genomic_DNA"/>
</dbReference>
<keyword evidence="3" id="KW-1185">Reference proteome</keyword>
<accession>A0ABP3V5W5</accession>
<gene>
    <name evidence="2" type="ORF">GCM10009107_19160</name>
</gene>
<feature type="chain" id="PRO_5046812449" evidence="1">
    <location>
        <begin position="29"/>
        <end position="421"/>
    </location>
</feature>